<reference evidence="1 2" key="1">
    <citation type="journal article" date="2021" name="Commun. Biol.">
        <title>The genome of Shorea leprosula (Dipterocarpaceae) highlights the ecological relevance of drought in aseasonal tropical rainforests.</title>
        <authorList>
            <person name="Ng K.K.S."/>
            <person name="Kobayashi M.J."/>
            <person name="Fawcett J.A."/>
            <person name="Hatakeyama M."/>
            <person name="Paape T."/>
            <person name="Ng C.H."/>
            <person name="Ang C.C."/>
            <person name="Tnah L.H."/>
            <person name="Lee C.T."/>
            <person name="Nishiyama T."/>
            <person name="Sese J."/>
            <person name="O'Brien M.J."/>
            <person name="Copetti D."/>
            <person name="Mohd Noor M.I."/>
            <person name="Ong R.C."/>
            <person name="Putra M."/>
            <person name="Sireger I.Z."/>
            <person name="Indrioko S."/>
            <person name="Kosugi Y."/>
            <person name="Izuno A."/>
            <person name="Isagi Y."/>
            <person name="Lee S.L."/>
            <person name="Shimizu K.K."/>
        </authorList>
    </citation>
    <scope>NUCLEOTIDE SEQUENCE [LARGE SCALE GENOMIC DNA]</scope>
    <source>
        <strain evidence="1">214</strain>
    </source>
</reference>
<dbReference type="AlphaFoldDB" id="A0AAV5JVW1"/>
<organism evidence="1 2">
    <name type="scientific">Rubroshorea leprosula</name>
    <dbReference type="NCBI Taxonomy" id="152421"/>
    <lineage>
        <taxon>Eukaryota</taxon>
        <taxon>Viridiplantae</taxon>
        <taxon>Streptophyta</taxon>
        <taxon>Embryophyta</taxon>
        <taxon>Tracheophyta</taxon>
        <taxon>Spermatophyta</taxon>
        <taxon>Magnoliopsida</taxon>
        <taxon>eudicotyledons</taxon>
        <taxon>Gunneridae</taxon>
        <taxon>Pentapetalae</taxon>
        <taxon>rosids</taxon>
        <taxon>malvids</taxon>
        <taxon>Malvales</taxon>
        <taxon>Dipterocarpaceae</taxon>
        <taxon>Rubroshorea</taxon>
    </lineage>
</organism>
<evidence type="ECO:0000313" key="2">
    <source>
        <dbReference type="Proteomes" id="UP001054252"/>
    </source>
</evidence>
<sequence length="54" mass="6462">MLDESIEFLKSLQQQVQFDKERMRNCQGHTSLCWCLISTSSWMMILDVFKYGVR</sequence>
<proteinExistence type="predicted"/>
<evidence type="ECO:0000313" key="1">
    <source>
        <dbReference type="EMBL" id="GKV14850.1"/>
    </source>
</evidence>
<gene>
    <name evidence="1" type="ORF">SLEP1_g25659</name>
</gene>
<comment type="caution">
    <text evidence="1">The sequence shown here is derived from an EMBL/GenBank/DDBJ whole genome shotgun (WGS) entry which is preliminary data.</text>
</comment>
<protein>
    <submittedName>
        <fullName evidence="1">Uncharacterized protein</fullName>
    </submittedName>
</protein>
<accession>A0AAV5JVW1</accession>
<name>A0AAV5JVW1_9ROSI</name>
<dbReference type="EMBL" id="BPVZ01000042">
    <property type="protein sequence ID" value="GKV14850.1"/>
    <property type="molecule type" value="Genomic_DNA"/>
</dbReference>
<keyword evidence="2" id="KW-1185">Reference proteome</keyword>
<dbReference type="Proteomes" id="UP001054252">
    <property type="component" value="Unassembled WGS sequence"/>
</dbReference>